<dbReference type="EnsemblMetazoa" id="ACOM028810-RA">
    <property type="protein sequence ID" value="ACOM028810-PA.1"/>
    <property type="gene ID" value="ACOM028810"/>
</dbReference>
<dbReference type="Proteomes" id="UP000075882">
    <property type="component" value="Unassembled WGS sequence"/>
</dbReference>
<protein>
    <submittedName>
        <fullName evidence="1">Uncharacterized protein</fullName>
    </submittedName>
</protein>
<evidence type="ECO:0000313" key="1">
    <source>
        <dbReference type="EnsemblMetazoa" id="ACOM028810-PA.1"/>
    </source>
</evidence>
<reference evidence="1" key="1">
    <citation type="submission" date="2022-08" db="UniProtKB">
        <authorList>
            <consortium name="EnsemblMetazoa"/>
        </authorList>
    </citation>
    <scope>IDENTIFICATION</scope>
</reference>
<accession>A0A8W7PAV7</accession>
<sequence length="120" mass="13276">MQPCIDQSSRRLCMCALASRHRESRCDGVSVSKHASSGARFVSATDDRQTYKLTAVRQSIEPSAFASAAFVRKGVEIWHSIPFTSRSSPQFAVYGEGGLKLIWRACGFGDEDKRGLYLQV</sequence>
<name>A0A8W7PAV7_ANOCL</name>
<proteinExistence type="predicted"/>
<dbReference type="AlphaFoldDB" id="A0A8W7PAV7"/>
<organism evidence="1">
    <name type="scientific">Anopheles coluzzii</name>
    <name type="common">African malaria mosquito</name>
    <dbReference type="NCBI Taxonomy" id="1518534"/>
    <lineage>
        <taxon>Eukaryota</taxon>
        <taxon>Metazoa</taxon>
        <taxon>Ecdysozoa</taxon>
        <taxon>Arthropoda</taxon>
        <taxon>Hexapoda</taxon>
        <taxon>Insecta</taxon>
        <taxon>Pterygota</taxon>
        <taxon>Neoptera</taxon>
        <taxon>Endopterygota</taxon>
        <taxon>Diptera</taxon>
        <taxon>Nematocera</taxon>
        <taxon>Culicoidea</taxon>
        <taxon>Culicidae</taxon>
        <taxon>Anophelinae</taxon>
        <taxon>Anopheles</taxon>
    </lineage>
</organism>